<dbReference type="GO" id="GO:0016020">
    <property type="term" value="C:membrane"/>
    <property type="evidence" value="ECO:0007669"/>
    <property type="project" value="UniProtKB-SubCell"/>
</dbReference>
<dbReference type="AlphaFoldDB" id="A0A4C1XBV5"/>
<evidence type="ECO:0000313" key="9">
    <source>
        <dbReference type="EMBL" id="GBP59849.1"/>
    </source>
</evidence>
<proteinExistence type="inferred from homology"/>
<keyword evidence="8" id="KW-0732">Signal</keyword>
<feature type="signal peptide" evidence="8">
    <location>
        <begin position="1"/>
        <end position="20"/>
    </location>
</feature>
<evidence type="ECO:0000256" key="1">
    <source>
        <dbReference type="ARBA" id="ARBA00004141"/>
    </source>
</evidence>
<dbReference type="InterPro" id="IPR036259">
    <property type="entry name" value="MFS_trans_sf"/>
</dbReference>
<dbReference type="EMBL" id="BGZK01000772">
    <property type="protein sequence ID" value="GBP59849.1"/>
    <property type="molecule type" value="Genomic_DNA"/>
</dbReference>
<gene>
    <name evidence="9" type="ORF">EVAR_40233_1</name>
</gene>
<feature type="chain" id="PRO_5020027308" evidence="8">
    <location>
        <begin position="21"/>
        <end position="260"/>
    </location>
</feature>
<dbReference type="PANTHER" id="PTHR23511">
    <property type="entry name" value="SYNAPTIC VESICLE GLYCOPROTEIN 2"/>
    <property type="match status" value="1"/>
</dbReference>
<dbReference type="SUPFAM" id="SSF103473">
    <property type="entry name" value="MFS general substrate transporter"/>
    <property type="match status" value="1"/>
</dbReference>
<comment type="similarity">
    <text evidence="2">Belongs to the major facilitator superfamily.</text>
</comment>
<dbReference type="Proteomes" id="UP000299102">
    <property type="component" value="Unassembled WGS sequence"/>
</dbReference>
<keyword evidence="5 7" id="KW-1133">Transmembrane helix</keyword>
<organism evidence="9 10">
    <name type="scientific">Eumeta variegata</name>
    <name type="common">Bagworm moth</name>
    <name type="synonym">Eumeta japonica</name>
    <dbReference type="NCBI Taxonomy" id="151549"/>
    <lineage>
        <taxon>Eukaryota</taxon>
        <taxon>Metazoa</taxon>
        <taxon>Ecdysozoa</taxon>
        <taxon>Arthropoda</taxon>
        <taxon>Hexapoda</taxon>
        <taxon>Insecta</taxon>
        <taxon>Pterygota</taxon>
        <taxon>Neoptera</taxon>
        <taxon>Endopterygota</taxon>
        <taxon>Lepidoptera</taxon>
        <taxon>Glossata</taxon>
        <taxon>Ditrysia</taxon>
        <taxon>Tineoidea</taxon>
        <taxon>Psychidae</taxon>
        <taxon>Oiketicinae</taxon>
        <taxon>Eumeta</taxon>
    </lineage>
</organism>
<evidence type="ECO:0000256" key="2">
    <source>
        <dbReference type="ARBA" id="ARBA00008335"/>
    </source>
</evidence>
<dbReference type="Pfam" id="PF00083">
    <property type="entry name" value="Sugar_tr"/>
    <property type="match status" value="1"/>
</dbReference>
<sequence>MTFRPWRLLTLIMAIPLGLGALCLSFCFESPKFLANQGRTEDAIRILKKIRAINHGGDGQYPIKNMILDEEGNVAPRGRGPILRSIWSQTAPLFKPPLLWRTLQLYYLTAVLYSCNNSFMMWYPFITNAFFVAYGQGVTKINGLCQLVTAGISPAGLSANSTAEADTEVCRDYLEDLTIYSGIVLSILLTVVNLILAVFAKRRKGVMITVLLASSTAGVATNLVPEPFTAMLLFMVFLMVSMGIGILFTYYVDLYPTSYR</sequence>
<evidence type="ECO:0000313" key="10">
    <source>
        <dbReference type="Proteomes" id="UP000299102"/>
    </source>
</evidence>
<dbReference type="Gene3D" id="1.20.1250.20">
    <property type="entry name" value="MFS general substrate transporter like domains"/>
    <property type="match status" value="1"/>
</dbReference>
<feature type="transmembrane region" description="Helical" evidence="7">
    <location>
        <begin position="177"/>
        <end position="199"/>
    </location>
</feature>
<protein>
    <submittedName>
        <fullName evidence="9">Uncharacterized protein</fullName>
    </submittedName>
</protein>
<evidence type="ECO:0000256" key="3">
    <source>
        <dbReference type="ARBA" id="ARBA00022448"/>
    </source>
</evidence>
<evidence type="ECO:0000256" key="7">
    <source>
        <dbReference type="SAM" id="Phobius"/>
    </source>
</evidence>
<keyword evidence="6 7" id="KW-0472">Membrane</keyword>
<keyword evidence="10" id="KW-1185">Reference proteome</keyword>
<evidence type="ECO:0000256" key="8">
    <source>
        <dbReference type="SAM" id="SignalP"/>
    </source>
</evidence>
<dbReference type="STRING" id="151549.A0A4C1XBV5"/>
<reference evidence="9 10" key="1">
    <citation type="journal article" date="2019" name="Commun. Biol.">
        <title>The bagworm genome reveals a unique fibroin gene that provides high tensile strength.</title>
        <authorList>
            <person name="Kono N."/>
            <person name="Nakamura H."/>
            <person name="Ohtoshi R."/>
            <person name="Tomita M."/>
            <person name="Numata K."/>
            <person name="Arakawa K."/>
        </authorList>
    </citation>
    <scope>NUCLEOTIDE SEQUENCE [LARGE SCALE GENOMIC DNA]</scope>
</reference>
<dbReference type="InterPro" id="IPR005828">
    <property type="entry name" value="MFS_sugar_transport-like"/>
</dbReference>
<feature type="transmembrane region" description="Helical" evidence="7">
    <location>
        <begin position="206"/>
        <end position="224"/>
    </location>
</feature>
<dbReference type="PANTHER" id="PTHR23511:SF35">
    <property type="entry name" value="MAJOR FACILITATOR SUPERFAMILY (MFS) PROFILE DOMAIN-CONTAINING PROTEIN"/>
    <property type="match status" value="1"/>
</dbReference>
<evidence type="ECO:0000256" key="4">
    <source>
        <dbReference type="ARBA" id="ARBA00022692"/>
    </source>
</evidence>
<keyword evidence="3" id="KW-0813">Transport</keyword>
<evidence type="ECO:0000256" key="6">
    <source>
        <dbReference type="ARBA" id="ARBA00023136"/>
    </source>
</evidence>
<dbReference type="OrthoDB" id="433512at2759"/>
<comment type="subcellular location">
    <subcellularLocation>
        <location evidence="1">Membrane</location>
        <topology evidence="1">Multi-pass membrane protein</topology>
    </subcellularLocation>
</comment>
<name>A0A4C1XBV5_EUMVA</name>
<comment type="caution">
    <text evidence="9">The sequence shown here is derived from an EMBL/GenBank/DDBJ whole genome shotgun (WGS) entry which is preliminary data.</text>
</comment>
<keyword evidence="4 7" id="KW-0812">Transmembrane</keyword>
<accession>A0A4C1XBV5</accession>
<evidence type="ECO:0000256" key="5">
    <source>
        <dbReference type="ARBA" id="ARBA00022989"/>
    </source>
</evidence>
<feature type="transmembrane region" description="Helical" evidence="7">
    <location>
        <begin position="230"/>
        <end position="252"/>
    </location>
</feature>
<dbReference type="GO" id="GO:0022857">
    <property type="term" value="F:transmembrane transporter activity"/>
    <property type="evidence" value="ECO:0007669"/>
    <property type="project" value="InterPro"/>
</dbReference>